<dbReference type="InterPro" id="IPR037185">
    <property type="entry name" value="EmrE-like"/>
</dbReference>
<gene>
    <name evidence="7" type="ORF">CMQ_3358</name>
</gene>
<dbReference type="PANTHER" id="PTHR12570">
    <property type="match status" value="1"/>
</dbReference>
<feature type="region of interest" description="Disordered" evidence="5">
    <location>
        <begin position="666"/>
        <end position="764"/>
    </location>
</feature>
<evidence type="ECO:0000256" key="6">
    <source>
        <dbReference type="SAM" id="Phobius"/>
    </source>
</evidence>
<name>F0X8P9_GROCL</name>
<dbReference type="Pfam" id="PF05653">
    <property type="entry name" value="Mg_trans_NIPA"/>
    <property type="match status" value="1"/>
</dbReference>
<proteinExistence type="predicted"/>
<feature type="compositionally biased region" description="Basic and acidic residues" evidence="5">
    <location>
        <begin position="725"/>
        <end position="735"/>
    </location>
</feature>
<dbReference type="RefSeq" id="XP_014174771.1">
    <property type="nucleotide sequence ID" value="XM_014319296.1"/>
</dbReference>
<evidence type="ECO:0000256" key="1">
    <source>
        <dbReference type="ARBA" id="ARBA00004141"/>
    </source>
</evidence>
<feature type="transmembrane region" description="Helical" evidence="6">
    <location>
        <begin position="302"/>
        <end position="322"/>
    </location>
</feature>
<dbReference type="SUPFAM" id="SSF103481">
    <property type="entry name" value="Multidrug resistance efflux transporter EmrE"/>
    <property type="match status" value="1"/>
</dbReference>
<feature type="compositionally biased region" description="Low complexity" evidence="5">
    <location>
        <begin position="418"/>
        <end position="432"/>
    </location>
</feature>
<keyword evidence="3 6" id="KW-1133">Transmembrane helix</keyword>
<keyword evidence="8" id="KW-1185">Reference proteome</keyword>
<dbReference type="STRING" id="655863.F0X8P9"/>
<organism evidence="8">
    <name type="scientific">Grosmannia clavigera (strain kw1407 / UAMH 11150)</name>
    <name type="common">Blue stain fungus</name>
    <name type="synonym">Graphiocladiella clavigera</name>
    <dbReference type="NCBI Taxonomy" id="655863"/>
    <lineage>
        <taxon>Eukaryota</taxon>
        <taxon>Fungi</taxon>
        <taxon>Dikarya</taxon>
        <taxon>Ascomycota</taxon>
        <taxon>Pezizomycotina</taxon>
        <taxon>Sordariomycetes</taxon>
        <taxon>Sordariomycetidae</taxon>
        <taxon>Ophiostomatales</taxon>
        <taxon>Ophiostomataceae</taxon>
        <taxon>Leptographium</taxon>
    </lineage>
</organism>
<feature type="transmembrane region" description="Helical" evidence="6">
    <location>
        <begin position="136"/>
        <end position="156"/>
    </location>
</feature>
<feature type="transmembrane region" description="Helical" evidence="6">
    <location>
        <begin position="176"/>
        <end position="196"/>
    </location>
</feature>
<feature type="transmembrane region" description="Helical" evidence="6">
    <location>
        <begin position="110"/>
        <end position="129"/>
    </location>
</feature>
<feature type="transmembrane region" description="Helical" evidence="6">
    <location>
        <begin position="277"/>
        <end position="296"/>
    </location>
</feature>
<protein>
    <submittedName>
        <fullName evidence="7">Duf803 domain protein membrane protein</fullName>
    </submittedName>
</protein>
<reference evidence="7 8" key="1">
    <citation type="journal article" date="2011" name="Proc. Natl. Acad. Sci. U.S.A.">
        <title>Genome and transcriptome analyses of the mountain pine beetle-fungal symbiont Grosmannia clavigera, a lodgepole pine pathogen.</title>
        <authorList>
            <person name="DiGuistini S."/>
            <person name="Wang Y."/>
            <person name="Liao N.Y."/>
            <person name="Taylor G."/>
            <person name="Tanguay P."/>
            <person name="Feau N."/>
            <person name="Henrissat B."/>
            <person name="Chan S.K."/>
            <person name="Hesse-Orce U."/>
            <person name="Alamouti S.M."/>
            <person name="Tsui C.K.M."/>
            <person name="Docking R.T."/>
            <person name="Levasseur A."/>
            <person name="Haridas S."/>
            <person name="Robertson G."/>
            <person name="Birol I."/>
            <person name="Holt R.A."/>
            <person name="Marra M.A."/>
            <person name="Hamelin R.C."/>
            <person name="Hirst M."/>
            <person name="Jones S.J.M."/>
            <person name="Bohlmann J."/>
            <person name="Breuil C."/>
        </authorList>
    </citation>
    <scope>NUCLEOTIDE SEQUENCE [LARGE SCALE GENOMIC DNA]</scope>
    <source>
        <strain evidence="8">kw1407 / UAMH 11150</strain>
    </source>
</reference>
<dbReference type="HOGENOM" id="CLU_012349_5_2_1"/>
<dbReference type="GO" id="GO:0015095">
    <property type="term" value="F:magnesium ion transmembrane transporter activity"/>
    <property type="evidence" value="ECO:0007669"/>
    <property type="project" value="InterPro"/>
</dbReference>
<dbReference type="EMBL" id="GL629735">
    <property type="protein sequence ID" value="EFX05289.1"/>
    <property type="molecule type" value="Genomic_DNA"/>
</dbReference>
<keyword evidence="4 6" id="KW-0472">Membrane</keyword>
<evidence type="ECO:0000256" key="5">
    <source>
        <dbReference type="SAM" id="MobiDB-lite"/>
    </source>
</evidence>
<accession>F0X8P9</accession>
<keyword evidence="2 6" id="KW-0812">Transmembrane</keyword>
<dbReference type="Proteomes" id="UP000007796">
    <property type="component" value="Unassembled WGS sequence"/>
</dbReference>
<dbReference type="AlphaFoldDB" id="F0X8P9"/>
<feature type="transmembrane region" description="Helical" evidence="6">
    <location>
        <begin position="83"/>
        <end position="104"/>
    </location>
</feature>
<feature type="transmembrane region" description="Helical" evidence="6">
    <location>
        <begin position="33"/>
        <end position="56"/>
    </location>
</feature>
<feature type="transmembrane region" description="Helical" evidence="6">
    <location>
        <begin position="241"/>
        <end position="265"/>
    </location>
</feature>
<comment type="subcellular location">
    <subcellularLocation>
        <location evidence="1">Membrane</location>
        <topology evidence="1">Multi-pass membrane protein</topology>
    </subcellularLocation>
</comment>
<dbReference type="GeneID" id="25976449"/>
<dbReference type="PANTHER" id="PTHR12570:SF92">
    <property type="entry name" value="SPICHTHYIN, ISOFORM B"/>
    <property type="match status" value="1"/>
</dbReference>
<dbReference type="InterPro" id="IPR008521">
    <property type="entry name" value="Mg_trans_NIPA"/>
</dbReference>
<feature type="transmembrane region" description="Helical" evidence="6">
    <location>
        <begin position="203"/>
        <end position="229"/>
    </location>
</feature>
<evidence type="ECO:0000313" key="7">
    <source>
        <dbReference type="EMBL" id="EFX05289.1"/>
    </source>
</evidence>
<evidence type="ECO:0000256" key="2">
    <source>
        <dbReference type="ARBA" id="ARBA00022692"/>
    </source>
</evidence>
<evidence type="ECO:0000313" key="8">
    <source>
        <dbReference type="Proteomes" id="UP000007796"/>
    </source>
</evidence>
<sequence length="764" mass="82776">MDHMALALDVAHEIYARNGTSTTSAAGTTERPAVYKVIGICLAVGSGAFIGTSYVLKKFGLLKANEKYNEVAGEGYGYLKNGYWWTGMTLMIIGEICNFAAYAFTDAILVTPLGALSVVITTILSAFFLKERLSMVGKVACFLCIVGSVVIVMNAPEESSVSTIQEMQHYVIAPGFLSYAGVIIVGSVATAIWAGPRWGKKNMLVYISICSWIGGLSVVATQGLGAAIVAQANGTPQFNQWFIYVLLVFVITTLVTEIVFLNKALNLFNAALVTPTYYVYFTTTTIVTSAVLFRGFKGSVTSIVTVVMGFLIICSGVVLLQLSKSAKDIPDSAVFAGDLDQIQTIAEQEQSETEPKADAIRGTAALVRQISSARQKMEMAELKRMHEESMQGHLEVVSENGAPEEYEWDGIRRRRTTRNSLRSRTPGTSGTFTPPPRTPHPPLGWSHIPSDDELLALDRPNTPSVLSSIAGTIRGRHRSTLIPQHLRPDDAVPNKVQSPMHPLQLTSIAVPAHHRDDDEDVGTYYGGSRSYGHSAVKTEYLGAGSYAMDYAASDAGSLAPEPPPHSAKRQFSFQNVFRRTQHHSDSSHVDASVADHSADVSHLHRPVSSRGYSAPQVKGASEEERLGLVKNDSRVAAVAPQLPPFEEEEVYDEDEELYADNQHARYGRGITGSSPPRHGGSGSGSGSGSGPYAKHESGHRSHRSHHSIGSVESIDSTDYNVYDVRQGRGGHERQQSRSAYRTSRPPPPSSKRYSPPRGGDNAFV</sequence>
<feature type="region of interest" description="Disordered" evidence="5">
    <location>
        <begin position="415"/>
        <end position="437"/>
    </location>
</feature>
<feature type="region of interest" description="Disordered" evidence="5">
    <location>
        <begin position="581"/>
        <end position="621"/>
    </location>
</feature>
<evidence type="ECO:0000256" key="3">
    <source>
        <dbReference type="ARBA" id="ARBA00022989"/>
    </source>
</evidence>
<dbReference type="OrthoDB" id="6428174at2759"/>
<feature type="compositionally biased region" description="Gly residues" evidence="5">
    <location>
        <begin position="679"/>
        <end position="689"/>
    </location>
</feature>
<dbReference type="eggNOG" id="KOG2922">
    <property type="taxonomic scope" value="Eukaryota"/>
</dbReference>
<dbReference type="GO" id="GO:0016020">
    <property type="term" value="C:membrane"/>
    <property type="evidence" value="ECO:0007669"/>
    <property type="project" value="UniProtKB-SubCell"/>
</dbReference>
<dbReference type="InParanoid" id="F0X8P9"/>
<evidence type="ECO:0000256" key="4">
    <source>
        <dbReference type="ARBA" id="ARBA00023136"/>
    </source>
</evidence>